<feature type="domain" description="Histone deacetylase" evidence="2">
    <location>
        <begin position="31"/>
        <end position="317"/>
    </location>
</feature>
<dbReference type="GO" id="GO:0004407">
    <property type="term" value="F:histone deacetylase activity"/>
    <property type="evidence" value="ECO:0007669"/>
    <property type="project" value="TreeGrafter"/>
</dbReference>
<dbReference type="InterPro" id="IPR023801">
    <property type="entry name" value="His_deacetylse_dom"/>
</dbReference>
<evidence type="ECO:0000313" key="3">
    <source>
        <dbReference type="Proteomes" id="UP000504607"/>
    </source>
</evidence>
<dbReference type="InterPro" id="IPR037138">
    <property type="entry name" value="His_deacetylse_dom_sf"/>
</dbReference>
<dbReference type="InterPro" id="IPR000286">
    <property type="entry name" value="HDACs"/>
</dbReference>
<dbReference type="GO" id="GO:0005737">
    <property type="term" value="C:cytoplasm"/>
    <property type="evidence" value="ECO:0007669"/>
    <property type="project" value="TreeGrafter"/>
</dbReference>
<proteinExistence type="predicted"/>
<dbReference type="AlphaFoldDB" id="A0A6J0PQB4"/>
<dbReference type="PANTHER" id="PTHR10625">
    <property type="entry name" value="HISTONE DEACETYLASE HDAC1-RELATED"/>
    <property type="match status" value="1"/>
</dbReference>
<dbReference type="Pfam" id="PF00850">
    <property type="entry name" value="Hist_deacetyl"/>
    <property type="match status" value="1"/>
</dbReference>
<dbReference type="SUPFAM" id="SSF52768">
    <property type="entry name" value="Arginase/deacetylase"/>
    <property type="match status" value="1"/>
</dbReference>
<dbReference type="Proteomes" id="UP000504607">
    <property type="component" value="Chromosome 13"/>
</dbReference>
<dbReference type="PANTHER" id="PTHR10625:SF25">
    <property type="entry name" value="HISTONE DEACETYLASE 18-RELATED"/>
    <property type="match status" value="1"/>
</dbReference>
<evidence type="ECO:0000256" key="1">
    <source>
        <dbReference type="ARBA" id="ARBA00001947"/>
    </source>
</evidence>
<protein>
    <submittedName>
        <fullName evidence="4">Histone deacetylase 5 isoform X5</fullName>
    </submittedName>
</protein>
<sequence>MAAPEDPHRRRVGLLYDERMCRHATPDGEIHPENPDRIRAIWQKLESEGIPLRCVVLSAKEAEDKYIASVHTARHIKLIKNISSKKFNSQRLRIASEFNSIYFNKGSSEASYLAAGSVMEVSEKVAKGDLDSAIAIVRPPGHHAESDEAMGFCLFNNVAIAANFLLNERPELGIRKILIVDWDVHHGNGTQNMFYNDPRVLFFSVHRFDFGMFYPASGDGSYCMIGEGPGAGYNINVPWEQGQCGDADYVAVWDHVLLPVAESYDPDIILISAGFDAAVDDPLGGCCITPYGYSLMLKKLNLSSSSESIVENDGGASVTICATNFVEIIEPLSKLNIDEDNHGKAITLDHIATDKSPVVLSEECPNAQALMPDKNVDGCTRWRSVLSKTEVWYGSYGSNMWKPGFLCYIKGGKVEGMNEPCPGSQDKSSPKGVIWKTVPHQLFFARSLTRTWGKGGVAFLHPESNKNDKAYMCMYRITLEQFNDVLLQENSLHQENGKSQGAGAPLLDLSDIGVVAENKSLPLEALKAGWYSNILYLGEEDNLPILTMTCSCSEIDQFRSGELPVSGPSNDYMNTLVRGLVEGKQITREEAIAYINDAAMREL</sequence>
<organism evidence="3 4">
    <name type="scientific">Elaeis guineensis var. tenera</name>
    <name type="common">Oil palm</name>
    <dbReference type="NCBI Taxonomy" id="51953"/>
    <lineage>
        <taxon>Eukaryota</taxon>
        <taxon>Viridiplantae</taxon>
        <taxon>Streptophyta</taxon>
        <taxon>Embryophyta</taxon>
        <taxon>Tracheophyta</taxon>
        <taxon>Spermatophyta</taxon>
        <taxon>Magnoliopsida</taxon>
        <taxon>Liliopsida</taxon>
        <taxon>Arecaceae</taxon>
        <taxon>Arecoideae</taxon>
        <taxon>Cocoseae</taxon>
        <taxon>Elaeidinae</taxon>
        <taxon>Elaeis</taxon>
    </lineage>
</organism>
<evidence type="ECO:0000313" key="4">
    <source>
        <dbReference type="RefSeq" id="XP_019709911.1"/>
    </source>
</evidence>
<dbReference type="RefSeq" id="XP_019709911.1">
    <property type="nucleotide sequence ID" value="XM_019854352.2"/>
</dbReference>
<name>A0A6J0PQB4_ELAGV</name>
<dbReference type="PRINTS" id="PR01270">
    <property type="entry name" value="HDASUPER"/>
</dbReference>
<dbReference type="GO" id="GO:0000118">
    <property type="term" value="C:histone deacetylase complex"/>
    <property type="evidence" value="ECO:0007669"/>
    <property type="project" value="TreeGrafter"/>
</dbReference>
<comment type="cofactor">
    <cofactor evidence="1">
        <name>Zn(2+)</name>
        <dbReference type="ChEBI" id="CHEBI:29105"/>
    </cofactor>
</comment>
<dbReference type="OrthoDB" id="424012at2759"/>
<dbReference type="GO" id="GO:0040029">
    <property type="term" value="P:epigenetic regulation of gene expression"/>
    <property type="evidence" value="ECO:0007669"/>
    <property type="project" value="TreeGrafter"/>
</dbReference>
<reference evidence="4" key="1">
    <citation type="submission" date="2025-08" db="UniProtKB">
        <authorList>
            <consortium name="RefSeq"/>
        </authorList>
    </citation>
    <scope>IDENTIFICATION</scope>
</reference>
<gene>
    <name evidence="4" type="primary">LOC105056101</name>
</gene>
<dbReference type="InterPro" id="IPR023696">
    <property type="entry name" value="Ureohydrolase_dom_sf"/>
</dbReference>
<dbReference type="Gene3D" id="3.10.490.10">
    <property type="entry name" value="Gamma-glutamyl cyclotransferase-like"/>
    <property type="match status" value="1"/>
</dbReference>
<accession>A0A6J0PQB4</accession>
<keyword evidence="3" id="KW-1185">Reference proteome</keyword>
<evidence type="ECO:0000259" key="2">
    <source>
        <dbReference type="Pfam" id="PF00850"/>
    </source>
</evidence>
<dbReference type="Gene3D" id="3.40.800.20">
    <property type="entry name" value="Histone deacetylase domain"/>
    <property type="match status" value="1"/>
</dbReference>